<dbReference type="InterPro" id="IPR013783">
    <property type="entry name" value="Ig-like_fold"/>
</dbReference>
<dbReference type="Pfam" id="PF18370">
    <property type="entry name" value="RGI_lyase"/>
    <property type="match status" value="1"/>
</dbReference>
<accession>A0A437RA50</accession>
<feature type="region of interest" description="Disordered" evidence="1">
    <location>
        <begin position="12"/>
        <end position="36"/>
    </location>
</feature>
<dbReference type="SUPFAM" id="SSF69318">
    <property type="entry name" value="Integrin alpha N-terminal domain"/>
    <property type="match status" value="1"/>
</dbReference>
<evidence type="ECO:0000313" key="4">
    <source>
        <dbReference type="EMBL" id="RVU43690.1"/>
    </source>
</evidence>
<keyword evidence="4" id="KW-0456">Lyase</keyword>
<dbReference type="InterPro" id="IPR034641">
    <property type="entry name" value="RGL11"/>
</dbReference>
<protein>
    <submittedName>
        <fullName evidence="4">Rhamnogalacturonan lyase</fullName>
    </submittedName>
</protein>
<sequence length="434" mass="45935">MAIAVLVGAGCTTPRAPEGEAPSAVPPRSTSAAPPARQAERLDRGAVALPAAGGRLLTWRALGTDASDLLFHVERDGRRLTTQPQALTQFLDTETLPAGSAPAYRITTVTAGGRSAAPEAALWLPEGALRLPLQTPPPHVGADGVPVPYEANDGAPADLDGDGRYEIVLKWQPANAKDNSQAGHTAPTLIDAYRLDGTRLWRIDLGPNIRSGAHYTPFAVYDFDGDGRAELMVRTADGTVDGTGRVLGQAGVDHRNERGYVLRGNEFLSVFDGRNGAVLASAPYTPARGDVGAWGDTYGNRVDRFLAGVAYLDGQRPSAVFSRGYYTRAVIAAWDWRGGQLSQRWVHDSAADTPAGRDAQGRTAFGQGAHWFAVSDVDGDGRDDIVYGAATLGSGGQLLYSTGLGHGDALHVGQHDPARPGRQIFMVHESPKSY</sequence>
<feature type="compositionally biased region" description="Low complexity" evidence="1">
    <location>
        <begin position="21"/>
        <end position="36"/>
    </location>
</feature>
<gene>
    <name evidence="4" type="ORF">EOE66_18590</name>
</gene>
<dbReference type="AlphaFoldDB" id="A0A437RA50"/>
<dbReference type="Gene3D" id="2.60.40.10">
    <property type="entry name" value="Immunoglobulins"/>
    <property type="match status" value="1"/>
</dbReference>
<feature type="non-terminal residue" evidence="4">
    <location>
        <position position="434"/>
    </location>
</feature>
<evidence type="ECO:0000313" key="5">
    <source>
        <dbReference type="Proteomes" id="UP000285575"/>
    </source>
</evidence>
<evidence type="ECO:0000259" key="3">
    <source>
        <dbReference type="Pfam" id="PF21348"/>
    </source>
</evidence>
<comment type="caution">
    <text evidence="4">The sequence shown here is derived from an EMBL/GenBank/DDBJ whole genome shotgun (WGS) entry which is preliminary data.</text>
</comment>
<dbReference type="GO" id="GO:0016829">
    <property type="term" value="F:lyase activity"/>
    <property type="evidence" value="ECO:0007669"/>
    <property type="project" value="UniProtKB-KW"/>
</dbReference>
<dbReference type="InterPro" id="IPR049366">
    <property type="entry name" value="RGL11_C"/>
</dbReference>
<dbReference type="PANTHER" id="PTHR43118">
    <property type="entry name" value="RHAMNOGALACTURONAN LYASE (EUROFUNG)"/>
    <property type="match status" value="1"/>
</dbReference>
<dbReference type="PANTHER" id="PTHR43118:SF1">
    <property type="entry name" value="RHAMNOGALACTURONAN LYASE (EUROFUNG)"/>
    <property type="match status" value="1"/>
</dbReference>
<feature type="domain" description="Rhamnogalacturonan I lyase beta-sheet" evidence="2">
    <location>
        <begin position="37"/>
        <end position="118"/>
    </location>
</feature>
<dbReference type="InterPro" id="IPR041624">
    <property type="entry name" value="RGI_lyase"/>
</dbReference>
<evidence type="ECO:0000259" key="2">
    <source>
        <dbReference type="Pfam" id="PF18370"/>
    </source>
</evidence>
<dbReference type="Pfam" id="PF21348">
    <property type="entry name" value="RGL11_C"/>
    <property type="match status" value="1"/>
</dbReference>
<keyword evidence="5" id="KW-1185">Reference proteome</keyword>
<dbReference type="Proteomes" id="UP000285575">
    <property type="component" value="Unassembled WGS sequence"/>
</dbReference>
<name>A0A437RA50_9BURK</name>
<evidence type="ECO:0000256" key="1">
    <source>
        <dbReference type="SAM" id="MobiDB-lite"/>
    </source>
</evidence>
<organism evidence="4 5">
    <name type="scientific">Rubrivivax rivuli</name>
    <dbReference type="NCBI Taxonomy" id="1862385"/>
    <lineage>
        <taxon>Bacteria</taxon>
        <taxon>Pseudomonadati</taxon>
        <taxon>Pseudomonadota</taxon>
        <taxon>Betaproteobacteria</taxon>
        <taxon>Burkholderiales</taxon>
        <taxon>Sphaerotilaceae</taxon>
        <taxon>Rubrivivax</taxon>
    </lineage>
</organism>
<reference evidence="4 5" key="1">
    <citation type="submission" date="2019-01" db="EMBL/GenBank/DDBJ databases">
        <authorList>
            <person name="Chen W.-M."/>
        </authorList>
    </citation>
    <scope>NUCLEOTIDE SEQUENCE [LARGE SCALE GENOMIC DNA]</scope>
    <source>
        <strain evidence="4 5">KYPY4</strain>
    </source>
</reference>
<proteinExistence type="predicted"/>
<feature type="domain" description="Rhamnogalacturonan lyase family 11 C-terminal" evidence="3">
    <location>
        <begin position="130"/>
        <end position="432"/>
    </location>
</feature>
<dbReference type="EMBL" id="SACR01000006">
    <property type="protein sequence ID" value="RVU43690.1"/>
    <property type="molecule type" value="Genomic_DNA"/>
</dbReference>
<dbReference type="InterPro" id="IPR028994">
    <property type="entry name" value="Integrin_alpha_N"/>
</dbReference>